<sequence length="429" mass="45367">MKKKYQKYFIATMAATVAASGVATLAPSTTSANTSFSDVPTNYNFYKEVTNLAERGIIKGFEDGTFRPGDYVTRGQAAKIIAGALDLDTKNVKNPGFKDIPTSHQYYGAIAALANAGIISGYEDNTYRPGEPVQRNHMAKILAGAFELKPSTNSLPFTDVRSDYKNYISALYENGVTTGKTATTFDGSSNVTRGQLAAFVIRAEKIKPSDQPEQQDQQLTLTIESVSNNTIQTSEGELKVASSLTSIFHSKNAAALKGAKVTAVVSNGVVTEVSSLTFNASGAKGKAIVFDGSNTTIQGAVTVNADFVALNNMTVTGNVTLTDKAVTNFSAEGLTANGELIIEEGAADQVASINGFVAAETTKGPKIDLKKSKFKSVHAKRNNVSLSSDTKFSEVRVSAKASTLEINADAEKITINTTVNLGSIIFVGV</sequence>
<proteinExistence type="predicted"/>
<accession>A0A3N9U2Q2</accession>
<feature type="domain" description="SLH" evidence="3">
    <location>
        <begin position="97"/>
        <end position="156"/>
    </location>
</feature>
<evidence type="ECO:0000313" key="4">
    <source>
        <dbReference type="EMBL" id="RQW70927.1"/>
    </source>
</evidence>
<reference evidence="4 5" key="1">
    <citation type="journal article" date="2013" name="J. Microbiol.">
        <title>Lysinibacillus chungkukjangi sp. nov., isolated from Chungkukjang, Korean fermented soybean food.</title>
        <authorList>
            <person name="Kim S.J."/>
            <person name="Jang Y.H."/>
            <person name="Hamada M."/>
            <person name="Ahn J.H."/>
            <person name="Weon H.Y."/>
            <person name="Suzuki K."/>
            <person name="Whang K.S."/>
            <person name="Kwon S.W."/>
        </authorList>
    </citation>
    <scope>NUCLEOTIDE SEQUENCE [LARGE SCALE GENOMIC DNA]</scope>
    <source>
        <strain evidence="4 5">MCCC 1A12701</strain>
    </source>
</reference>
<protein>
    <submittedName>
        <fullName evidence="4">S-layer homology domain-containing protein</fullName>
    </submittedName>
</protein>
<name>A0A3N9U2Q2_9BACI</name>
<dbReference type="Proteomes" id="UP000274033">
    <property type="component" value="Unassembled WGS sequence"/>
</dbReference>
<dbReference type="AlphaFoldDB" id="A0A3N9U2Q2"/>
<dbReference type="PANTHER" id="PTHR43308:SF5">
    <property type="entry name" value="S-LAYER PROTEIN _ PEPTIDOGLYCAN ENDO-BETA-N-ACETYLGLUCOSAMINIDASE"/>
    <property type="match status" value="1"/>
</dbReference>
<evidence type="ECO:0000256" key="2">
    <source>
        <dbReference type="SAM" id="SignalP"/>
    </source>
</evidence>
<dbReference type="InterPro" id="IPR001119">
    <property type="entry name" value="SLH_dom"/>
</dbReference>
<dbReference type="InterPro" id="IPR051465">
    <property type="entry name" value="Cell_Envelope_Struct_Comp"/>
</dbReference>
<dbReference type="OrthoDB" id="57539at2"/>
<dbReference type="EMBL" id="RRCT01000040">
    <property type="protein sequence ID" value="RQW70927.1"/>
    <property type="molecule type" value="Genomic_DNA"/>
</dbReference>
<feature type="chain" id="PRO_5038940248" evidence="2">
    <location>
        <begin position="26"/>
        <end position="429"/>
    </location>
</feature>
<comment type="caution">
    <text evidence="4">The sequence shown here is derived from an EMBL/GenBank/DDBJ whole genome shotgun (WGS) entry which is preliminary data.</text>
</comment>
<dbReference type="Pfam" id="PF00395">
    <property type="entry name" value="SLH"/>
    <property type="match status" value="3"/>
</dbReference>
<feature type="domain" description="SLH" evidence="3">
    <location>
        <begin position="32"/>
        <end position="95"/>
    </location>
</feature>
<evidence type="ECO:0000256" key="1">
    <source>
        <dbReference type="ARBA" id="ARBA00022729"/>
    </source>
</evidence>
<dbReference type="PANTHER" id="PTHR43308">
    <property type="entry name" value="OUTER MEMBRANE PROTEIN ALPHA-RELATED"/>
    <property type="match status" value="1"/>
</dbReference>
<feature type="signal peptide" evidence="2">
    <location>
        <begin position="1"/>
        <end position="25"/>
    </location>
</feature>
<gene>
    <name evidence="4" type="ORF">EBB45_19880</name>
</gene>
<keyword evidence="5" id="KW-1185">Reference proteome</keyword>
<evidence type="ECO:0000259" key="3">
    <source>
        <dbReference type="PROSITE" id="PS51272"/>
    </source>
</evidence>
<organism evidence="4 5">
    <name type="scientific">Lysinibacillus composti</name>
    <dbReference type="NCBI Taxonomy" id="720633"/>
    <lineage>
        <taxon>Bacteria</taxon>
        <taxon>Bacillati</taxon>
        <taxon>Bacillota</taxon>
        <taxon>Bacilli</taxon>
        <taxon>Bacillales</taxon>
        <taxon>Bacillaceae</taxon>
        <taxon>Lysinibacillus</taxon>
    </lineage>
</organism>
<evidence type="ECO:0000313" key="5">
    <source>
        <dbReference type="Proteomes" id="UP000274033"/>
    </source>
</evidence>
<keyword evidence="1 2" id="KW-0732">Signal</keyword>
<dbReference type="RefSeq" id="WP_124767046.1">
    <property type="nucleotide sequence ID" value="NZ_JAFBDY010000043.1"/>
</dbReference>
<dbReference type="PROSITE" id="PS51272">
    <property type="entry name" value="SLH"/>
    <property type="match status" value="2"/>
</dbReference>